<proteinExistence type="predicted"/>
<feature type="compositionally biased region" description="Low complexity" evidence="1">
    <location>
        <begin position="554"/>
        <end position="572"/>
    </location>
</feature>
<feature type="compositionally biased region" description="Basic residues" evidence="1">
    <location>
        <begin position="581"/>
        <end position="594"/>
    </location>
</feature>
<gene>
    <name evidence="2" type="ORF">CEP51_007399</name>
</gene>
<accession>A0A428RPG1</accession>
<reference evidence="2 3" key="1">
    <citation type="submission" date="2017-06" db="EMBL/GenBank/DDBJ databases">
        <title>Comparative genomic analysis of Ambrosia Fusariam Clade fungi.</title>
        <authorList>
            <person name="Stajich J.E."/>
            <person name="Carrillo J."/>
            <person name="Kijimoto T."/>
            <person name="Eskalen A."/>
            <person name="O'Donnell K."/>
            <person name="Kasson M."/>
        </authorList>
    </citation>
    <scope>NUCLEOTIDE SEQUENCE [LARGE SCALE GENOMIC DNA]</scope>
    <source>
        <strain evidence="2 3">NRRL62606</strain>
    </source>
</reference>
<feature type="compositionally biased region" description="Polar residues" evidence="1">
    <location>
        <begin position="31"/>
        <end position="65"/>
    </location>
</feature>
<feature type="compositionally biased region" description="Low complexity" evidence="1">
    <location>
        <begin position="433"/>
        <end position="447"/>
    </location>
</feature>
<keyword evidence="3" id="KW-1185">Reference proteome</keyword>
<feature type="region of interest" description="Disordered" evidence="1">
    <location>
        <begin position="266"/>
        <end position="485"/>
    </location>
</feature>
<name>A0A428RPG1_9HYPO</name>
<evidence type="ECO:0000256" key="1">
    <source>
        <dbReference type="SAM" id="MobiDB-lite"/>
    </source>
</evidence>
<dbReference type="EMBL" id="NKCL01000176">
    <property type="protein sequence ID" value="RSL79380.1"/>
    <property type="molecule type" value="Genomic_DNA"/>
</dbReference>
<organism evidence="2 3">
    <name type="scientific">Fusarium floridanum</name>
    <dbReference type="NCBI Taxonomy" id="1325733"/>
    <lineage>
        <taxon>Eukaryota</taxon>
        <taxon>Fungi</taxon>
        <taxon>Dikarya</taxon>
        <taxon>Ascomycota</taxon>
        <taxon>Pezizomycotina</taxon>
        <taxon>Sordariomycetes</taxon>
        <taxon>Hypocreomycetidae</taxon>
        <taxon>Hypocreales</taxon>
        <taxon>Nectriaceae</taxon>
        <taxon>Fusarium</taxon>
        <taxon>Fusarium solani species complex</taxon>
    </lineage>
</organism>
<feature type="compositionally biased region" description="Basic and acidic residues" evidence="1">
    <location>
        <begin position="371"/>
        <end position="380"/>
    </location>
</feature>
<sequence length="594" mass="63795">MFSSSPPKGPSGQGSTTRNQQPATPSRIGANVSQPNPSVNAATQLTPSRATQLAQAGSPNTPFGISSSSESSESDFCEIQHVQPSPNRKRTLPAADQRVQPSKKAKTKQAPSETSAVNAEFLPQPGNSSDCFIEKVLPSPKRRQQTQPQLQSNKRSRIDRAGNASALVSEENDRGQDSECEIVYVKPSPNRLSLAMLTSTDSDADDERPTDAKSRVLRKIATPKGRVSQLKPADNCLATKEPTAAPSSVPNQVNQSIVIDLSQLITSDSDSSAVETSRSAAHVTQALPAQGEPTVQSDQSEQSATDQSTAAELAPSPEENSQSQHQSDPESDDIMSTLIDYLDSQLEEMKKEKERSSSSDGNEPSATVPEPDSRPIKEEICSGTEGSDDDYDDDEQHDDEDEDNHDEAGDDRDDDHDDEDTPTLIKMEDAADSDSSSGLFVSSPPVSYQLPPAEEDSPKPVKKEPSTESEDESSTGDFNDETLNTSVSSFKDRLAASYKLQPVYSGDKLSESNEPGTPGSFQPHHRDSLVGLKSILKRPQTSPTGASGDDTEYSSSPNISPPSRSRRVSSSPTERIQGSKKQAKALRPSARKAS</sequence>
<feature type="compositionally biased region" description="Basic and acidic residues" evidence="1">
    <location>
        <begin position="456"/>
        <end position="466"/>
    </location>
</feature>
<feature type="compositionally biased region" description="Polar residues" evidence="1">
    <location>
        <begin position="293"/>
        <end position="310"/>
    </location>
</feature>
<protein>
    <submittedName>
        <fullName evidence="2">Uncharacterized protein</fullName>
    </submittedName>
</protein>
<evidence type="ECO:0000313" key="3">
    <source>
        <dbReference type="Proteomes" id="UP000287972"/>
    </source>
</evidence>
<comment type="caution">
    <text evidence="2">The sequence shown here is derived from an EMBL/GenBank/DDBJ whole genome shotgun (WGS) entry which is preliminary data.</text>
</comment>
<feature type="compositionally biased region" description="Basic and acidic residues" evidence="1">
    <location>
        <begin position="347"/>
        <end position="357"/>
    </location>
</feature>
<feature type="compositionally biased region" description="Acidic residues" evidence="1">
    <location>
        <begin position="467"/>
        <end position="480"/>
    </location>
</feature>
<feature type="compositionally biased region" description="Polar residues" evidence="1">
    <location>
        <begin position="266"/>
        <end position="279"/>
    </location>
</feature>
<dbReference type="AlphaFoldDB" id="A0A428RPG1"/>
<feature type="region of interest" description="Disordered" evidence="1">
    <location>
        <begin position="1"/>
        <end position="179"/>
    </location>
</feature>
<dbReference type="Proteomes" id="UP000287972">
    <property type="component" value="Unassembled WGS sequence"/>
</dbReference>
<feature type="region of interest" description="Disordered" evidence="1">
    <location>
        <begin position="503"/>
        <end position="594"/>
    </location>
</feature>
<evidence type="ECO:0000313" key="2">
    <source>
        <dbReference type="EMBL" id="RSL79380.1"/>
    </source>
</evidence>
<feature type="region of interest" description="Disordered" evidence="1">
    <location>
        <begin position="197"/>
        <end position="253"/>
    </location>
</feature>
<feature type="compositionally biased region" description="Acidic residues" evidence="1">
    <location>
        <begin position="386"/>
        <end position="421"/>
    </location>
</feature>